<reference evidence="1" key="1">
    <citation type="journal article" date="2014" name="Int. J. Syst. Evol. Microbiol.">
        <title>Complete genome sequence of Corynebacterium casei LMG S-19264T (=DSM 44701T), isolated from a smear-ripened cheese.</title>
        <authorList>
            <consortium name="US DOE Joint Genome Institute (JGI-PGF)"/>
            <person name="Walter F."/>
            <person name="Albersmeier A."/>
            <person name="Kalinowski J."/>
            <person name="Ruckert C."/>
        </authorList>
    </citation>
    <scope>NUCLEOTIDE SEQUENCE</scope>
    <source>
        <strain evidence="1">CGMCC 1.15958</strain>
    </source>
</reference>
<organism evidence="1 2">
    <name type="scientific">Emticicia aquatilis</name>
    <dbReference type="NCBI Taxonomy" id="1537369"/>
    <lineage>
        <taxon>Bacteria</taxon>
        <taxon>Pseudomonadati</taxon>
        <taxon>Bacteroidota</taxon>
        <taxon>Cytophagia</taxon>
        <taxon>Cytophagales</taxon>
        <taxon>Leadbetterellaceae</taxon>
        <taxon>Emticicia</taxon>
    </lineage>
</organism>
<sequence length="228" mass="26718">MINKLTLKSLQNHHNAGRWNENKNMYNINLHDELLQAGLNQDLNEINRDFDKTINELEQVLSLYLGQLEYAKSQKLHPYIVLLNFTINLNILLLDNKLTSKYLVNSKTEWEKRYFARTLCILTYEATEDIPELTGSLFKKTLSELNNGNHYLNELKTLSASLHQFKAKHRVFLKNIRNNTFGHREHNSEIQIKAIIDLNWAEIIDINTSFDSILRNYGAFLQRIMANI</sequence>
<protein>
    <submittedName>
        <fullName evidence="1">Uncharacterized protein</fullName>
    </submittedName>
</protein>
<dbReference type="AlphaFoldDB" id="A0A916Z2F5"/>
<evidence type="ECO:0000313" key="1">
    <source>
        <dbReference type="EMBL" id="GGD72838.1"/>
    </source>
</evidence>
<comment type="caution">
    <text evidence="1">The sequence shown here is derived from an EMBL/GenBank/DDBJ whole genome shotgun (WGS) entry which is preliminary data.</text>
</comment>
<dbReference type="EMBL" id="BMKK01000010">
    <property type="protein sequence ID" value="GGD72838.1"/>
    <property type="molecule type" value="Genomic_DNA"/>
</dbReference>
<proteinExistence type="predicted"/>
<reference evidence="1" key="2">
    <citation type="submission" date="2020-09" db="EMBL/GenBank/DDBJ databases">
        <authorList>
            <person name="Sun Q."/>
            <person name="Zhou Y."/>
        </authorList>
    </citation>
    <scope>NUCLEOTIDE SEQUENCE</scope>
    <source>
        <strain evidence="1">CGMCC 1.15958</strain>
    </source>
</reference>
<evidence type="ECO:0000313" key="2">
    <source>
        <dbReference type="Proteomes" id="UP000609064"/>
    </source>
</evidence>
<accession>A0A916Z2F5</accession>
<keyword evidence="2" id="KW-1185">Reference proteome</keyword>
<dbReference type="Proteomes" id="UP000609064">
    <property type="component" value="Unassembled WGS sequence"/>
</dbReference>
<name>A0A916Z2F5_9BACT</name>
<gene>
    <name evidence="1" type="ORF">GCM10011514_41160</name>
</gene>